<gene>
    <name evidence="2" type="ORF">SOCE26_014660</name>
</gene>
<evidence type="ECO:0000256" key="1">
    <source>
        <dbReference type="SAM" id="MobiDB-lite"/>
    </source>
</evidence>
<sequence>MFVGPDRRLATAWISAWDTEKDAEELEATLGQGAACWRENALGLGRGDYTIGAKSPPTGGASSSRSPQTVRRAGQGCSRKSAW</sequence>
<dbReference type="AlphaFoldDB" id="A0A2L0ELA7"/>
<evidence type="ECO:0000313" key="3">
    <source>
        <dbReference type="Proteomes" id="UP000238348"/>
    </source>
</evidence>
<name>A0A2L0ELA7_SORCE</name>
<dbReference type="Proteomes" id="UP000238348">
    <property type="component" value="Chromosome"/>
</dbReference>
<accession>A0A2L0ELA7</accession>
<protein>
    <submittedName>
        <fullName evidence="2">Uncharacterized protein</fullName>
    </submittedName>
</protein>
<feature type="region of interest" description="Disordered" evidence="1">
    <location>
        <begin position="47"/>
        <end position="83"/>
    </location>
</feature>
<organism evidence="2 3">
    <name type="scientific">Sorangium cellulosum</name>
    <name type="common">Polyangium cellulosum</name>
    <dbReference type="NCBI Taxonomy" id="56"/>
    <lineage>
        <taxon>Bacteria</taxon>
        <taxon>Pseudomonadati</taxon>
        <taxon>Myxococcota</taxon>
        <taxon>Polyangia</taxon>
        <taxon>Polyangiales</taxon>
        <taxon>Polyangiaceae</taxon>
        <taxon>Sorangium</taxon>
    </lineage>
</organism>
<dbReference type="EMBL" id="CP012673">
    <property type="protein sequence ID" value="AUX40070.1"/>
    <property type="molecule type" value="Genomic_DNA"/>
</dbReference>
<proteinExistence type="predicted"/>
<feature type="compositionally biased region" description="Polar residues" evidence="1">
    <location>
        <begin position="60"/>
        <end position="69"/>
    </location>
</feature>
<reference evidence="2 3" key="1">
    <citation type="submission" date="2015-09" db="EMBL/GenBank/DDBJ databases">
        <title>Sorangium comparison.</title>
        <authorList>
            <person name="Zaburannyi N."/>
            <person name="Bunk B."/>
            <person name="Overmann J."/>
            <person name="Mueller R."/>
        </authorList>
    </citation>
    <scope>NUCLEOTIDE SEQUENCE [LARGE SCALE GENOMIC DNA]</scope>
    <source>
        <strain evidence="2 3">So ce26</strain>
    </source>
</reference>
<evidence type="ECO:0000313" key="2">
    <source>
        <dbReference type="EMBL" id="AUX40070.1"/>
    </source>
</evidence>